<evidence type="ECO:0000256" key="23">
    <source>
        <dbReference type="ARBA" id="ARBA00023198"/>
    </source>
</evidence>
<dbReference type="InterPro" id="IPR050637">
    <property type="entry name" value="NLRP_innate_immun_reg"/>
</dbReference>
<dbReference type="InterPro" id="IPR007111">
    <property type="entry name" value="NACHT_NTPase"/>
</dbReference>
<comment type="caution">
    <text evidence="31">The sequence shown here is derived from an EMBL/GenBank/DDBJ whole genome shotgun (WGS) entry which is preliminary data.</text>
</comment>
<keyword evidence="32" id="KW-1185">Reference proteome</keyword>
<evidence type="ECO:0000256" key="19">
    <source>
        <dbReference type="ARBA" id="ARBA00023034"/>
    </source>
</evidence>
<comment type="similarity">
    <text evidence="7">Belongs to the NLRP family.</text>
</comment>
<evidence type="ECO:0000259" key="30">
    <source>
        <dbReference type="PROSITE" id="PS50837"/>
    </source>
</evidence>
<evidence type="ECO:0000259" key="29">
    <source>
        <dbReference type="PROSITE" id="PS50824"/>
    </source>
</evidence>
<dbReference type="InterPro" id="IPR027417">
    <property type="entry name" value="P-loop_NTPase"/>
</dbReference>
<keyword evidence="21" id="KW-0010">Activator</keyword>
<keyword evidence="24" id="KW-0206">Cytoskeleton</keyword>
<dbReference type="EMBL" id="JAOTOJ010000002">
    <property type="protein sequence ID" value="KAK9408733.1"/>
    <property type="molecule type" value="Genomic_DNA"/>
</dbReference>
<evidence type="ECO:0000256" key="1">
    <source>
        <dbReference type="ARBA" id="ARBA00004110"/>
    </source>
</evidence>
<dbReference type="GO" id="GO:0005739">
    <property type="term" value="C:mitochondrion"/>
    <property type="evidence" value="ECO:0007669"/>
    <property type="project" value="UniProtKB-SubCell"/>
</dbReference>
<dbReference type="PANTHER" id="PTHR45690:SF19">
    <property type="entry name" value="NACHT, LRR AND PYD DOMAINS-CONTAINING PROTEIN 3"/>
    <property type="match status" value="1"/>
</dbReference>
<evidence type="ECO:0000256" key="12">
    <source>
        <dbReference type="ARBA" id="ARBA00022737"/>
    </source>
</evidence>
<dbReference type="AlphaFoldDB" id="A0AAW1C3X9"/>
<dbReference type="InterPro" id="IPR001611">
    <property type="entry name" value="Leu-rich_rpt"/>
</dbReference>
<dbReference type="GO" id="GO:0000139">
    <property type="term" value="C:Golgi membrane"/>
    <property type="evidence" value="ECO:0007669"/>
    <property type="project" value="UniProtKB-SubCell"/>
</dbReference>
<evidence type="ECO:0000256" key="11">
    <source>
        <dbReference type="ARBA" id="ARBA00022553"/>
    </source>
</evidence>
<keyword evidence="10" id="KW-0964">Secreted</keyword>
<keyword evidence="20" id="KW-0496">Mitochondrion</keyword>
<keyword evidence="11" id="KW-0597">Phosphoprotein</keyword>
<evidence type="ECO:0000256" key="26">
    <source>
        <dbReference type="ARBA" id="ARBA00040040"/>
    </source>
</evidence>
<dbReference type="GO" id="GO:0006954">
    <property type="term" value="P:inflammatory response"/>
    <property type="evidence" value="ECO:0007669"/>
    <property type="project" value="UniProtKB-KW"/>
</dbReference>
<evidence type="ECO:0000256" key="20">
    <source>
        <dbReference type="ARBA" id="ARBA00023128"/>
    </source>
</evidence>
<evidence type="ECO:0000256" key="14">
    <source>
        <dbReference type="ARBA" id="ARBA00022801"/>
    </source>
</evidence>
<protein>
    <recommendedName>
        <fullName evidence="26">NACHT, LRR and PYD domains-containing protein 3</fullName>
    </recommendedName>
</protein>
<dbReference type="SMART" id="SM01289">
    <property type="entry name" value="PYRIN"/>
    <property type="match status" value="1"/>
</dbReference>
<keyword evidence="15" id="KW-0256">Endoplasmic reticulum</keyword>
<dbReference type="Pfam" id="PF13516">
    <property type="entry name" value="LRR_6"/>
    <property type="match status" value="3"/>
</dbReference>
<name>A0AAW1C3X9_CROAD</name>
<keyword evidence="16" id="KW-0067">ATP-binding</keyword>
<keyword evidence="13" id="KW-0547">Nucleotide-binding</keyword>
<keyword evidence="12" id="KW-0677">Repeat</keyword>
<keyword evidence="22" id="KW-0804">Transcription</keyword>
<evidence type="ECO:0000256" key="28">
    <source>
        <dbReference type="ARBA" id="ARBA00048778"/>
    </source>
</evidence>
<reference evidence="31 32" key="1">
    <citation type="journal article" date="2024" name="Proc. Natl. Acad. Sci. U.S.A.">
        <title>The genetic regulatory architecture and epigenomic basis for age-related changes in rattlesnake venom.</title>
        <authorList>
            <person name="Hogan M.P."/>
            <person name="Holding M.L."/>
            <person name="Nystrom G.S."/>
            <person name="Colston T.J."/>
            <person name="Bartlett D.A."/>
            <person name="Mason A.J."/>
            <person name="Ellsworth S.A."/>
            <person name="Rautsaw R.M."/>
            <person name="Lawrence K.C."/>
            <person name="Strickland J.L."/>
            <person name="He B."/>
            <person name="Fraser P."/>
            <person name="Margres M.J."/>
            <person name="Gilbert D.M."/>
            <person name="Gibbs H.L."/>
            <person name="Parkinson C.L."/>
            <person name="Rokyta D.R."/>
        </authorList>
    </citation>
    <scope>NUCLEOTIDE SEQUENCE [LARGE SCALE GENOMIC DNA]</scope>
    <source>
        <strain evidence="31">DRR0105</strain>
    </source>
</reference>
<evidence type="ECO:0000256" key="3">
    <source>
        <dbReference type="ARBA" id="ARBA00004240"/>
    </source>
</evidence>
<evidence type="ECO:0000256" key="22">
    <source>
        <dbReference type="ARBA" id="ARBA00023163"/>
    </source>
</evidence>
<dbReference type="InterPro" id="IPR041267">
    <property type="entry name" value="NLRP_HD2"/>
</dbReference>
<evidence type="ECO:0000256" key="24">
    <source>
        <dbReference type="ARBA" id="ARBA00023212"/>
    </source>
</evidence>
<dbReference type="SUPFAM" id="SSF47986">
    <property type="entry name" value="DEATH domain"/>
    <property type="match status" value="1"/>
</dbReference>
<sequence>MEELHESLEDVLLFALDDLSGEDFKRFKNKLSFSYFEEKDPIPWGKLKDAHTLGVLRLLLKTYGDQGAQDVTIQVLRAINMRNSASRLQKWRYNDRKKKYKRHIRQVFQNRSQLGPQPNPKVTFQETYVDLLLKRRPALPKTGHEIMAVERKYWEMKTHPEDGLNVDLENLFHPDPEGENSKTLLLLGPSGVGKTTATWKFMLDWASDKLWQTKFDYVFYISCDALRCGAKFMSATDLILNNCPSGMVSMEDVLANQDNLLLIVDGLEDLKLSDVSVDMLDKDPHRRQEVMKLLMGLLKKKIFPKCHLLVTTRPMGVSPMVKYLRSPLLVEVLGFHPVHRKEYFHHFFQNMEQANQIFELIQRNETLFSLCFLPATCWVIGSIFQQNPQTELLQDIPETATLTEIHLRLLLSFLGTFSKQGHLEDLCSLAKDGIIHGTMVFHEEELKQRGLDYLISDSPSANKKVFLQDVQVGTLYRFTHLSFQEFFAALFYLLDAEETTRTPYQDLSEIFGDKKESSNRYLMLIHFLYGLSNVERMSVLQESWSFKISTTKVRPELLSWVDQKAKAHSFRRQEDLLELCHCIYEMKDTVFAQTTMKHIHNMDLRTQLLTKLDFEALSFCLSAAETLNSVQLSGYEFGLQRFQQLLPGFLKSSEIQLNRCGLSPTACKDLTPIAMTNTRLTSLDLGENPLEDPGVTYLCEWLLQPTCQLQSLRLYSCNLTAAICQLLSQVLESSQSLMELNLGANPLGDGGAKQLCQGLKHPSSGLQRLILHSCGMTALACEDLASVLETSQTLLELNLGDNSLGDEGVRQLCQGLRQRHCKVQKLILTMKSLNQNTKWKLRAACARHPGLVLTPYYPPDFPRFPGDEE</sequence>
<dbReference type="PROSITE" id="PS50837">
    <property type="entry name" value="NACHT"/>
    <property type="match status" value="1"/>
</dbReference>
<dbReference type="InterPro" id="IPR004020">
    <property type="entry name" value="DAPIN"/>
</dbReference>
<keyword evidence="17" id="KW-0832">Ubl conjugation</keyword>
<evidence type="ECO:0000256" key="10">
    <source>
        <dbReference type="ARBA" id="ARBA00022525"/>
    </source>
</evidence>
<comment type="catalytic activity">
    <reaction evidence="28">
        <text>ATP + H2O = ADP + phosphate + H(+)</text>
        <dbReference type="Rhea" id="RHEA:13065"/>
        <dbReference type="ChEBI" id="CHEBI:15377"/>
        <dbReference type="ChEBI" id="CHEBI:15378"/>
        <dbReference type="ChEBI" id="CHEBI:30616"/>
        <dbReference type="ChEBI" id="CHEBI:43474"/>
        <dbReference type="ChEBI" id="CHEBI:456216"/>
    </reaction>
    <physiologicalReaction direction="left-to-right" evidence="28">
        <dbReference type="Rhea" id="RHEA:13066"/>
    </physiologicalReaction>
</comment>
<organism evidence="31 32">
    <name type="scientific">Crotalus adamanteus</name>
    <name type="common">Eastern diamondback rattlesnake</name>
    <dbReference type="NCBI Taxonomy" id="8729"/>
    <lineage>
        <taxon>Eukaryota</taxon>
        <taxon>Metazoa</taxon>
        <taxon>Chordata</taxon>
        <taxon>Craniata</taxon>
        <taxon>Vertebrata</taxon>
        <taxon>Euteleostomi</taxon>
        <taxon>Lepidosauria</taxon>
        <taxon>Squamata</taxon>
        <taxon>Bifurcata</taxon>
        <taxon>Unidentata</taxon>
        <taxon>Episquamata</taxon>
        <taxon>Toxicofera</taxon>
        <taxon>Serpentes</taxon>
        <taxon>Colubroidea</taxon>
        <taxon>Viperidae</taxon>
        <taxon>Crotalinae</taxon>
        <taxon>Crotalus</taxon>
    </lineage>
</organism>
<dbReference type="Gene3D" id="3.40.50.300">
    <property type="entry name" value="P-loop containing nucleotide triphosphate hydrolases"/>
    <property type="match status" value="1"/>
</dbReference>
<keyword evidence="23" id="KW-0395">Inflammatory response</keyword>
<dbReference type="Gene3D" id="3.80.10.10">
    <property type="entry name" value="Ribonuclease Inhibitor"/>
    <property type="match status" value="1"/>
</dbReference>
<keyword evidence="18" id="KW-0805">Transcription regulation</keyword>
<dbReference type="Pfam" id="PF17776">
    <property type="entry name" value="NLRC4_HD2"/>
    <property type="match status" value="1"/>
</dbReference>
<dbReference type="Pfam" id="PF05729">
    <property type="entry name" value="NACHT"/>
    <property type="match status" value="1"/>
</dbReference>
<accession>A0AAW1C3X9</accession>
<dbReference type="GO" id="GO:0005634">
    <property type="term" value="C:nucleus"/>
    <property type="evidence" value="ECO:0007669"/>
    <property type="project" value="UniProtKB-SubCell"/>
</dbReference>
<dbReference type="GO" id="GO:0045087">
    <property type="term" value="P:innate immune response"/>
    <property type="evidence" value="ECO:0007669"/>
    <property type="project" value="UniProtKB-KW"/>
</dbReference>
<evidence type="ECO:0000256" key="7">
    <source>
        <dbReference type="ARBA" id="ARBA00008665"/>
    </source>
</evidence>
<evidence type="ECO:0000313" key="32">
    <source>
        <dbReference type="Proteomes" id="UP001474421"/>
    </source>
</evidence>
<dbReference type="GO" id="GO:0005524">
    <property type="term" value="F:ATP binding"/>
    <property type="evidence" value="ECO:0007669"/>
    <property type="project" value="UniProtKB-KW"/>
</dbReference>
<evidence type="ECO:0000256" key="25">
    <source>
        <dbReference type="ARBA" id="ARBA00023233"/>
    </source>
</evidence>
<evidence type="ECO:0000256" key="5">
    <source>
        <dbReference type="ARBA" id="ARBA00004394"/>
    </source>
</evidence>
<evidence type="ECO:0000256" key="8">
    <source>
        <dbReference type="ARBA" id="ARBA00022490"/>
    </source>
</evidence>
<evidence type="ECO:0000256" key="6">
    <source>
        <dbReference type="ARBA" id="ARBA00004613"/>
    </source>
</evidence>
<keyword evidence="8" id="KW-0963">Cytoplasm</keyword>
<dbReference type="Gene3D" id="1.10.533.10">
    <property type="entry name" value="Death Domain, Fas"/>
    <property type="match status" value="1"/>
</dbReference>
<dbReference type="CDD" id="cd08321">
    <property type="entry name" value="Pyrin_ASC-like"/>
    <property type="match status" value="1"/>
</dbReference>
<dbReference type="GO" id="GO:0061702">
    <property type="term" value="C:canonical inflammasome complex"/>
    <property type="evidence" value="ECO:0007669"/>
    <property type="project" value="UniProtKB-SubCell"/>
</dbReference>
<gene>
    <name evidence="31" type="ORF">NXF25_007507</name>
</gene>
<evidence type="ECO:0000256" key="13">
    <source>
        <dbReference type="ARBA" id="ARBA00022741"/>
    </source>
</evidence>
<dbReference type="SUPFAM" id="SSF52540">
    <property type="entry name" value="P-loop containing nucleoside triphosphate hydrolases"/>
    <property type="match status" value="1"/>
</dbReference>
<dbReference type="SMART" id="SM00368">
    <property type="entry name" value="LRR_RI"/>
    <property type="match status" value="5"/>
</dbReference>
<evidence type="ECO:0000256" key="15">
    <source>
        <dbReference type="ARBA" id="ARBA00022824"/>
    </source>
</evidence>
<feature type="domain" description="NACHT" evidence="30">
    <location>
        <begin position="182"/>
        <end position="314"/>
    </location>
</feature>
<evidence type="ECO:0000256" key="4">
    <source>
        <dbReference type="ARBA" id="ARBA00004267"/>
    </source>
</evidence>
<evidence type="ECO:0000256" key="21">
    <source>
        <dbReference type="ARBA" id="ARBA00023159"/>
    </source>
</evidence>
<evidence type="ECO:0000256" key="17">
    <source>
        <dbReference type="ARBA" id="ARBA00022843"/>
    </source>
</evidence>
<evidence type="ECO:0000256" key="2">
    <source>
        <dbReference type="ARBA" id="ARBA00004173"/>
    </source>
</evidence>
<evidence type="ECO:0000256" key="18">
    <source>
        <dbReference type="ARBA" id="ARBA00023015"/>
    </source>
</evidence>
<comment type="subcellular location">
    <subcellularLocation>
        <location evidence="4">Cytoplasm</location>
        <location evidence="4">Cytoskeleton</location>
        <location evidence="4">Microtubule organizing center</location>
    </subcellularLocation>
    <subcellularLocation>
        <location evidence="3">Endoplasmic reticulum</location>
    </subcellularLocation>
    <subcellularLocation>
        <location evidence="5">Golgi apparatus membrane</location>
    </subcellularLocation>
    <subcellularLocation>
        <location evidence="1">Inflammasome</location>
    </subcellularLocation>
    <subcellularLocation>
        <location evidence="2">Mitochondrion</location>
    </subcellularLocation>
    <subcellularLocation>
        <location evidence="6">Secreted</location>
    </subcellularLocation>
</comment>
<dbReference type="GO" id="GO:0005815">
    <property type="term" value="C:microtubule organizing center"/>
    <property type="evidence" value="ECO:0007669"/>
    <property type="project" value="UniProtKB-SubCell"/>
</dbReference>
<feature type="domain" description="Pyrin" evidence="29">
    <location>
        <begin position="1"/>
        <end position="94"/>
    </location>
</feature>
<keyword evidence="25" id="KW-1271">Inflammasome</keyword>
<dbReference type="Pfam" id="PF17779">
    <property type="entry name" value="WHD_NOD2"/>
    <property type="match status" value="1"/>
</dbReference>
<dbReference type="Proteomes" id="UP001474421">
    <property type="component" value="Unassembled WGS sequence"/>
</dbReference>
<dbReference type="InterPro" id="IPR032675">
    <property type="entry name" value="LRR_dom_sf"/>
</dbReference>
<evidence type="ECO:0000256" key="9">
    <source>
        <dbReference type="ARBA" id="ARBA00022499"/>
    </source>
</evidence>
<evidence type="ECO:0000313" key="31">
    <source>
        <dbReference type="EMBL" id="KAK9408733.1"/>
    </source>
</evidence>
<keyword evidence="19" id="KW-0333">Golgi apparatus</keyword>
<proteinExistence type="inferred from homology"/>
<dbReference type="InterPro" id="IPR011029">
    <property type="entry name" value="DEATH-like_dom_sf"/>
</dbReference>
<dbReference type="PANTHER" id="PTHR45690">
    <property type="entry name" value="NACHT, LRR AND PYD DOMAINS-CONTAINING PROTEIN 12"/>
    <property type="match status" value="1"/>
</dbReference>
<keyword evidence="9" id="KW-1017">Isopeptide bond</keyword>
<evidence type="ECO:0000256" key="16">
    <source>
        <dbReference type="ARBA" id="ARBA00022840"/>
    </source>
</evidence>
<dbReference type="PROSITE" id="PS50824">
    <property type="entry name" value="DAPIN"/>
    <property type="match status" value="1"/>
</dbReference>
<comment type="function">
    <text evidence="27">Independently of inflammasome activation, regulates the differentiation of T helper 2 (Th2) cells and has a role in Th2 cell-dependent asthma and tumor growth. During Th2 differentiation, required for optimal IRF4 binding to IL4 promoter and for IRF4-dependent IL4 transcription. Binds to the consensus DNA sequence 5'-GRRGGNRGAG-3'. May also participate in the transcription of IL5, IL13, GATA3, CCR3, CCR4 and MAF.</text>
</comment>
<dbReference type="SUPFAM" id="SSF52047">
    <property type="entry name" value="RNI-like"/>
    <property type="match status" value="1"/>
</dbReference>
<dbReference type="Pfam" id="PF02758">
    <property type="entry name" value="PYRIN"/>
    <property type="match status" value="1"/>
</dbReference>
<evidence type="ECO:0000256" key="27">
    <source>
        <dbReference type="ARBA" id="ARBA00045987"/>
    </source>
</evidence>
<keyword evidence="14" id="KW-0378">Hydrolase</keyword>
<dbReference type="InterPro" id="IPR041075">
    <property type="entry name" value="NOD1/2_WH"/>
</dbReference>